<organism evidence="5 6">
    <name type="scientific">Hyphococcus luteus</name>
    <dbReference type="NCBI Taxonomy" id="2058213"/>
    <lineage>
        <taxon>Bacteria</taxon>
        <taxon>Pseudomonadati</taxon>
        <taxon>Pseudomonadota</taxon>
        <taxon>Alphaproteobacteria</taxon>
        <taxon>Parvularculales</taxon>
        <taxon>Parvularculaceae</taxon>
        <taxon>Hyphococcus</taxon>
    </lineage>
</organism>
<dbReference type="OrthoDB" id="21665at2"/>
<dbReference type="PANTHER" id="PTHR46332">
    <property type="entry name" value="ASPARTATE BETA-HYDROXYLASE DOMAIN-CONTAINING PROTEIN 2"/>
    <property type="match status" value="1"/>
</dbReference>
<keyword evidence="3" id="KW-0560">Oxidoreductase</keyword>
<accession>A0A2S7K861</accession>
<dbReference type="AlphaFoldDB" id="A0A2S7K861"/>
<dbReference type="InterPro" id="IPR051821">
    <property type="entry name" value="Asp/Asn_beta-hydroxylase"/>
</dbReference>
<dbReference type="EMBL" id="PJCH01000005">
    <property type="protein sequence ID" value="PQA88676.1"/>
    <property type="molecule type" value="Genomic_DNA"/>
</dbReference>
<evidence type="ECO:0000256" key="2">
    <source>
        <dbReference type="ARBA" id="ARBA00022964"/>
    </source>
</evidence>
<dbReference type="SUPFAM" id="SSF48452">
    <property type="entry name" value="TPR-like"/>
    <property type="match status" value="1"/>
</dbReference>
<dbReference type="InterPro" id="IPR027443">
    <property type="entry name" value="IPNS-like_sf"/>
</dbReference>
<dbReference type="Pfam" id="PF05118">
    <property type="entry name" value="Asp_Arg_Hydrox"/>
    <property type="match status" value="1"/>
</dbReference>
<dbReference type="Gene3D" id="1.25.40.10">
    <property type="entry name" value="Tetratricopeptide repeat domain"/>
    <property type="match status" value="1"/>
</dbReference>
<dbReference type="Proteomes" id="UP000239504">
    <property type="component" value="Unassembled WGS sequence"/>
</dbReference>
<feature type="domain" description="Aspartyl/asparaginy/proline hydroxylase" evidence="4">
    <location>
        <begin position="202"/>
        <end position="362"/>
    </location>
</feature>
<evidence type="ECO:0000256" key="3">
    <source>
        <dbReference type="ARBA" id="ARBA00023002"/>
    </source>
</evidence>
<keyword evidence="6" id="KW-1185">Reference proteome</keyword>
<dbReference type="InterPro" id="IPR011990">
    <property type="entry name" value="TPR-like_helical_dom_sf"/>
</dbReference>
<dbReference type="Gene3D" id="2.60.120.330">
    <property type="entry name" value="B-lactam Antibiotic, Isopenicillin N Synthase, Chain"/>
    <property type="match status" value="1"/>
</dbReference>
<evidence type="ECO:0000313" key="5">
    <source>
        <dbReference type="EMBL" id="PQA88676.1"/>
    </source>
</evidence>
<comment type="caution">
    <text evidence="5">The sequence shown here is derived from an EMBL/GenBank/DDBJ whole genome shotgun (WGS) entry which is preliminary data.</text>
</comment>
<comment type="similarity">
    <text evidence="1">Belongs to the aspartyl/asparaginyl beta-hydroxylase family.</text>
</comment>
<protein>
    <submittedName>
        <fullName evidence="5">Hydroxylase</fullName>
    </submittedName>
</protein>
<evidence type="ECO:0000259" key="4">
    <source>
        <dbReference type="Pfam" id="PF05118"/>
    </source>
</evidence>
<keyword evidence="2" id="KW-0223">Dioxygenase</keyword>
<dbReference type="InterPro" id="IPR007803">
    <property type="entry name" value="Asp/Arg/Pro-Hydrxlase"/>
</dbReference>
<proteinExistence type="inferred from homology"/>
<reference evidence="5 6" key="1">
    <citation type="submission" date="2017-12" db="EMBL/GenBank/DDBJ databases">
        <authorList>
            <person name="Hurst M.R.H."/>
        </authorList>
    </citation>
    <scope>NUCLEOTIDE SEQUENCE [LARGE SCALE GENOMIC DNA]</scope>
    <source>
        <strain evidence="5 6">SY-3-19</strain>
    </source>
</reference>
<name>A0A2S7K861_9PROT</name>
<dbReference type="GO" id="GO:0051213">
    <property type="term" value="F:dioxygenase activity"/>
    <property type="evidence" value="ECO:0007669"/>
    <property type="project" value="UniProtKB-KW"/>
</dbReference>
<dbReference type="PANTHER" id="PTHR46332:SF5">
    <property type="entry name" value="ASPARTATE BETA-HYDROXYLASE DOMAIN CONTAINING 2"/>
    <property type="match status" value="1"/>
</dbReference>
<sequence>MSLTSQQITMLKQQAGEAMRGNDARAAAEAFAQLISAGAADGQVWYGMALASRALGDFEKAHAAVDQILTRERGHVQALIAKADIYAAQNDTRAAASFYDEAVRAAGPIDRLPPQVAGEVRRAKAEADKAADAMLAHLKTRLKDAGFDEAASSKRFRDSVEILAGKRERYPEEPRVFYFDGLPARGFYDPAEFDWTATIEAASDDIAAELSAAMNDEAAFEAYVKGETDRPQRAHRLLNNKDWSALYLWREGVREEAAARFPKTMAALDAAPLDRVDGRGPMALFSRLKPGTRIDPHTGFLNTRLICHLPLVMPGQCGLRVGADVHHWRKGELCIFNDTIEHEAWNDSDETRIILLFSIWRPELTEEERRLVGALLQSVASFSGGGA</sequence>
<dbReference type="RefSeq" id="WP_104829918.1">
    <property type="nucleotide sequence ID" value="NZ_PJCH01000005.1"/>
</dbReference>
<gene>
    <name evidence="5" type="ORF">CW354_10415</name>
</gene>
<evidence type="ECO:0000313" key="6">
    <source>
        <dbReference type="Proteomes" id="UP000239504"/>
    </source>
</evidence>
<evidence type="ECO:0000256" key="1">
    <source>
        <dbReference type="ARBA" id="ARBA00007730"/>
    </source>
</evidence>
<dbReference type="SUPFAM" id="SSF51197">
    <property type="entry name" value="Clavaminate synthase-like"/>
    <property type="match status" value="1"/>
</dbReference>
<dbReference type="GO" id="GO:0016020">
    <property type="term" value="C:membrane"/>
    <property type="evidence" value="ECO:0007669"/>
    <property type="project" value="TreeGrafter"/>
</dbReference>